<dbReference type="PROSITE" id="PS50892">
    <property type="entry name" value="V_SNARE"/>
    <property type="match status" value="1"/>
</dbReference>
<dbReference type="AlphaFoldDB" id="A0A9Q1JCG7"/>
<dbReference type="InterPro" id="IPR001388">
    <property type="entry name" value="Synaptobrevin-like"/>
</dbReference>
<dbReference type="PRINTS" id="PR00219">
    <property type="entry name" value="SYNAPTOBREVN"/>
</dbReference>
<comment type="caution">
    <text evidence="6">The sequence shown here is derived from an EMBL/GenBank/DDBJ whole genome shotgun (WGS) entry which is preliminary data.</text>
</comment>
<dbReference type="GO" id="GO:0012505">
    <property type="term" value="C:endomembrane system"/>
    <property type="evidence" value="ECO:0007669"/>
    <property type="project" value="UniProtKB-SubCell"/>
</dbReference>
<name>A0A9Q1JCG7_SYNKA</name>
<dbReference type="PANTHER" id="PTHR47462:SF1">
    <property type="entry name" value="VESICLE-ASSOCIATED MEMBRANE PROTEIN 5"/>
    <property type="match status" value="1"/>
</dbReference>
<gene>
    <name evidence="6" type="ORF">SKAU_G00000820</name>
</gene>
<evidence type="ECO:0000256" key="4">
    <source>
        <dbReference type="SAM" id="MobiDB-lite"/>
    </source>
</evidence>
<evidence type="ECO:0000313" key="7">
    <source>
        <dbReference type="Proteomes" id="UP001152622"/>
    </source>
</evidence>
<reference evidence="6" key="1">
    <citation type="journal article" date="2023" name="Science">
        <title>Genome structures resolve the early diversification of teleost fishes.</title>
        <authorList>
            <person name="Parey E."/>
            <person name="Louis A."/>
            <person name="Montfort J."/>
            <person name="Bouchez O."/>
            <person name="Roques C."/>
            <person name="Iampietro C."/>
            <person name="Lluch J."/>
            <person name="Castinel A."/>
            <person name="Donnadieu C."/>
            <person name="Desvignes T."/>
            <person name="Floi Bucao C."/>
            <person name="Jouanno E."/>
            <person name="Wen M."/>
            <person name="Mejri S."/>
            <person name="Dirks R."/>
            <person name="Jansen H."/>
            <person name="Henkel C."/>
            <person name="Chen W.J."/>
            <person name="Zahm M."/>
            <person name="Cabau C."/>
            <person name="Klopp C."/>
            <person name="Thompson A.W."/>
            <person name="Robinson-Rechavi M."/>
            <person name="Braasch I."/>
            <person name="Lecointre G."/>
            <person name="Bobe J."/>
            <person name="Postlethwait J.H."/>
            <person name="Berthelot C."/>
            <person name="Roest Crollius H."/>
            <person name="Guiguen Y."/>
        </authorList>
    </citation>
    <scope>NUCLEOTIDE SEQUENCE</scope>
    <source>
        <strain evidence="6">WJC10195</strain>
    </source>
</reference>
<proteinExistence type="inferred from homology"/>
<feature type="region of interest" description="Disordered" evidence="4">
    <location>
        <begin position="58"/>
        <end position="89"/>
    </location>
</feature>
<feature type="domain" description="V-SNARE coiled-coil homology" evidence="5">
    <location>
        <begin position="7"/>
        <end position="67"/>
    </location>
</feature>
<evidence type="ECO:0000256" key="1">
    <source>
        <dbReference type="ARBA" id="ARBA00008025"/>
    </source>
</evidence>
<evidence type="ECO:0000313" key="6">
    <source>
        <dbReference type="EMBL" id="KAJ8379304.1"/>
    </source>
</evidence>
<dbReference type="SUPFAM" id="SSF58038">
    <property type="entry name" value="SNARE fusion complex"/>
    <property type="match status" value="1"/>
</dbReference>
<comment type="subcellular location">
    <subcellularLocation>
        <location evidence="2">Endomembrane system</location>
        <topology evidence="2">Single-pass type IV membrane protein</topology>
    </subcellularLocation>
</comment>
<dbReference type="InterPro" id="IPR042166">
    <property type="entry name" value="Vamp5"/>
</dbReference>
<dbReference type="Proteomes" id="UP001152622">
    <property type="component" value="Chromosome 1"/>
</dbReference>
<dbReference type="InterPro" id="IPR042855">
    <property type="entry name" value="V_SNARE_CC"/>
</dbReference>
<protein>
    <recommendedName>
        <fullName evidence="5">V-SNARE coiled-coil homology domain-containing protein</fullName>
    </recommendedName>
</protein>
<dbReference type="GO" id="GO:0016020">
    <property type="term" value="C:membrane"/>
    <property type="evidence" value="ECO:0007669"/>
    <property type="project" value="InterPro"/>
</dbReference>
<accession>A0A9Q1JCG7</accession>
<sequence>MENGKSRLRQAQEDVEDVKIIMMDNLNKAEERSGKLGDLEDRAEQLLEKSKAFEKTAKKVKQQKRWENRKTQVVQPIGPRRSGGQAAGKEVVETQEQELWLIPLCSGNMENLTEEYGQTDREWIDLQIFHKLLQKAEFAQ</sequence>
<dbReference type="EMBL" id="JAINUF010000001">
    <property type="protein sequence ID" value="KAJ8379304.1"/>
    <property type="molecule type" value="Genomic_DNA"/>
</dbReference>
<comment type="similarity">
    <text evidence="1">Belongs to the synaptobrevin family.</text>
</comment>
<dbReference type="CDD" id="cd15872">
    <property type="entry name" value="R-SNARE_VAMP5"/>
    <property type="match status" value="1"/>
</dbReference>
<dbReference type="OrthoDB" id="190375at2759"/>
<dbReference type="Gene3D" id="1.20.5.110">
    <property type="match status" value="1"/>
</dbReference>
<dbReference type="PANTHER" id="PTHR47462">
    <property type="entry name" value="VESICLE-ASSOCIATED MEMBRANE PROTEIN 5"/>
    <property type="match status" value="1"/>
</dbReference>
<evidence type="ECO:0000256" key="2">
    <source>
        <dbReference type="ARBA" id="ARBA00046280"/>
    </source>
</evidence>
<keyword evidence="7" id="KW-1185">Reference proteome</keyword>
<dbReference type="GO" id="GO:0016192">
    <property type="term" value="P:vesicle-mediated transport"/>
    <property type="evidence" value="ECO:0007669"/>
    <property type="project" value="InterPro"/>
</dbReference>
<keyword evidence="3" id="KW-0175">Coiled coil</keyword>
<evidence type="ECO:0000256" key="3">
    <source>
        <dbReference type="PROSITE-ProRule" id="PRU00290"/>
    </source>
</evidence>
<dbReference type="Pfam" id="PF00957">
    <property type="entry name" value="Synaptobrevin"/>
    <property type="match status" value="1"/>
</dbReference>
<organism evidence="6 7">
    <name type="scientific">Synaphobranchus kaupii</name>
    <name type="common">Kaup's arrowtooth eel</name>
    <dbReference type="NCBI Taxonomy" id="118154"/>
    <lineage>
        <taxon>Eukaryota</taxon>
        <taxon>Metazoa</taxon>
        <taxon>Chordata</taxon>
        <taxon>Craniata</taxon>
        <taxon>Vertebrata</taxon>
        <taxon>Euteleostomi</taxon>
        <taxon>Actinopterygii</taxon>
        <taxon>Neopterygii</taxon>
        <taxon>Teleostei</taxon>
        <taxon>Anguilliformes</taxon>
        <taxon>Synaphobranchidae</taxon>
        <taxon>Synaphobranchus</taxon>
    </lineage>
</organism>
<evidence type="ECO:0000259" key="5">
    <source>
        <dbReference type="PROSITE" id="PS50892"/>
    </source>
</evidence>
<dbReference type="InterPro" id="IPR042581">
    <property type="entry name" value="VAMP5_R-SNARE"/>
</dbReference>